<comment type="caution">
    <text evidence="1">The sequence shown here is derived from an EMBL/GenBank/DDBJ whole genome shotgun (WGS) entry which is preliminary data.</text>
</comment>
<reference evidence="1" key="1">
    <citation type="submission" date="2021-06" db="EMBL/GenBank/DDBJ databases">
        <authorList>
            <person name="Kallberg Y."/>
            <person name="Tangrot J."/>
            <person name="Rosling A."/>
        </authorList>
    </citation>
    <scope>NUCLEOTIDE SEQUENCE</scope>
    <source>
        <strain evidence="1">AU212A</strain>
    </source>
</reference>
<accession>A0ACA9PE16</accession>
<sequence>LGEIIKDKAFFTIVTVNAVIFFSEITAPFQVLTSSNCSEAQILDFNCTSNAVSFTRCSDQSSVEWYYGFNI</sequence>
<dbReference type="EMBL" id="CAJVPM010037360">
    <property type="protein sequence ID" value="CAG8695226.1"/>
    <property type="molecule type" value="Genomic_DNA"/>
</dbReference>
<protein>
    <submittedName>
        <fullName evidence="1">5458_t:CDS:1</fullName>
    </submittedName>
</protein>
<proteinExistence type="predicted"/>
<keyword evidence="2" id="KW-1185">Reference proteome</keyword>
<name>A0ACA9PE16_9GLOM</name>
<dbReference type="Proteomes" id="UP000789860">
    <property type="component" value="Unassembled WGS sequence"/>
</dbReference>
<evidence type="ECO:0000313" key="1">
    <source>
        <dbReference type="EMBL" id="CAG8695226.1"/>
    </source>
</evidence>
<feature type="non-terminal residue" evidence="1">
    <location>
        <position position="71"/>
    </location>
</feature>
<organism evidence="1 2">
    <name type="scientific">Scutellospora calospora</name>
    <dbReference type="NCBI Taxonomy" id="85575"/>
    <lineage>
        <taxon>Eukaryota</taxon>
        <taxon>Fungi</taxon>
        <taxon>Fungi incertae sedis</taxon>
        <taxon>Mucoromycota</taxon>
        <taxon>Glomeromycotina</taxon>
        <taxon>Glomeromycetes</taxon>
        <taxon>Diversisporales</taxon>
        <taxon>Gigasporaceae</taxon>
        <taxon>Scutellospora</taxon>
    </lineage>
</organism>
<feature type="non-terminal residue" evidence="1">
    <location>
        <position position="1"/>
    </location>
</feature>
<gene>
    <name evidence="1" type="ORF">SCALOS_LOCUS10288</name>
</gene>
<evidence type="ECO:0000313" key="2">
    <source>
        <dbReference type="Proteomes" id="UP000789860"/>
    </source>
</evidence>